<dbReference type="Proteomes" id="UP001221757">
    <property type="component" value="Unassembled WGS sequence"/>
</dbReference>
<dbReference type="AlphaFoldDB" id="A0AAD7D0G1"/>
<comment type="caution">
    <text evidence="2">The sequence shown here is derived from an EMBL/GenBank/DDBJ whole genome shotgun (WGS) entry which is preliminary data.</text>
</comment>
<gene>
    <name evidence="2" type="ORF">B0H17DRAFT_1141290</name>
</gene>
<sequence length="218" mass="23281">MAWRRFGVESKAVFMSPKGMVRIDCAVSRSQPGTGFYFDPELETFFDGDHALAPAHDAGKGKDKAPPPPPPTEGASTSAHPLFTRLGFTPGAKLPARFTTGDHRTARTHIDAMAAELAKMGDKLAWVQSDLTEAADSLSDVNSDVTAAHITGRLPARDVCLLLPLPPVAARSSKETARYVAAASRSPAVMSCRARPLGWATRRNLSCVAGRRGLSAER</sequence>
<proteinExistence type="predicted"/>
<evidence type="ECO:0000313" key="3">
    <source>
        <dbReference type="Proteomes" id="UP001221757"/>
    </source>
</evidence>
<protein>
    <submittedName>
        <fullName evidence="2">Uncharacterized protein</fullName>
    </submittedName>
</protein>
<organism evidence="2 3">
    <name type="scientific">Mycena rosella</name>
    <name type="common">Pink bonnet</name>
    <name type="synonym">Agaricus rosellus</name>
    <dbReference type="NCBI Taxonomy" id="1033263"/>
    <lineage>
        <taxon>Eukaryota</taxon>
        <taxon>Fungi</taxon>
        <taxon>Dikarya</taxon>
        <taxon>Basidiomycota</taxon>
        <taxon>Agaricomycotina</taxon>
        <taxon>Agaricomycetes</taxon>
        <taxon>Agaricomycetidae</taxon>
        <taxon>Agaricales</taxon>
        <taxon>Marasmiineae</taxon>
        <taxon>Mycenaceae</taxon>
        <taxon>Mycena</taxon>
    </lineage>
</organism>
<dbReference type="EMBL" id="JARKIE010000169">
    <property type="protein sequence ID" value="KAJ7671999.1"/>
    <property type="molecule type" value="Genomic_DNA"/>
</dbReference>
<reference evidence="2" key="1">
    <citation type="submission" date="2023-03" db="EMBL/GenBank/DDBJ databases">
        <title>Massive genome expansion in bonnet fungi (Mycena s.s.) driven by repeated elements and novel gene families across ecological guilds.</title>
        <authorList>
            <consortium name="Lawrence Berkeley National Laboratory"/>
            <person name="Harder C.B."/>
            <person name="Miyauchi S."/>
            <person name="Viragh M."/>
            <person name="Kuo A."/>
            <person name="Thoen E."/>
            <person name="Andreopoulos B."/>
            <person name="Lu D."/>
            <person name="Skrede I."/>
            <person name="Drula E."/>
            <person name="Henrissat B."/>
            <person name="Morin E."/>
            <person name="Kohler A."/>
            <person name="Barry K."/>
            <person name="LaButti K."/>
            <person name="Morin E."/>
            <person name="Salamov A."/>
            <person name="Lipzen A."/>
            <person name="Mereny Z."/>
            <person name="Hegedus B."/>
            <person name="Baldrian P."/>
            <person name="Stursova M."/>
            <person name="Weitz H."/>
            <person name="Taylor A."/>
            <person name="Grigoriev I.V."/>
            <person name="Nagy L.G."/>
            <person name="Martin F."/>
            <person name="Kauserud H."/>
        </authorList>
    </citation>
    <scope>NUCLEOTIDE SEQUENCE</scope>
    <source>
        <strain evidence="2">CBHHK067</strain>
    </source>
</reference>
<keyword evidence="3" id="KW-1185">Reference proteome</keyword>
<evidence type="ECO:0000256" key="1">
    <source>
        <dbReference type="SAM" id="MobiDB-lite"/>
    </source>
</evidence>
<accession>A0AAD7D0G1</accession>
<evidence type="ECO:0000313" key="2">
    <source>
        <dbReference type="EMBL" id="KAJ7671999.1"/>
    </source>
</evidence>
<feature type="region of interest" description="Disordered" evidence="1">
    <location>
        <begin position="51"/>
        <end position="79"/>
    </location>
</feature>
<name>A0AAD7D0G1_MYCRO</name>